<evidence type="ECO:0000313" key="2">
    <source>
        <dbReference type="Proteomes" id="UP000662314"/>
    </source>
</evidence>
<accession>A0A8J7LJT9</accession>
<gene>
    <name evidence="1" type="ORF">I8752_23310</name>
</gene>
<name>A0A8J7LJT9_9NOST</name>
<evidence type="ECO:0000313" key="1">
    <source>
        <dbReference type="EMBL" id="MBH8575874.1"/>
    </source>
</evidence>
<comment type="caution">
    <text evidence="1">The sequence shown here is derived from an EMBL/GenBank/DDBJ whole genome shotgun (WGS) entry which is preliminary data.</text>
</comment>
<dbReference type="Proteomes" id="UP000662314">
    <property type="component" value="Unassembled WGS sequence"/>
</dbReference>
<dbReference type="InterPro" id="IPR012337">
    <property type="entry name" value="RNaseH-like_sf"/>
</dbReference>
<protein>
    <submittedName>
        <fullName evidence="1">IS4 family transposase</fullName>
    </submittedName>
</protein>
<feature type="non-terminal residue" evidence="1">
    <location>
        <position position="72"/>
    </location>
</feature>
<keyword evidence="2" id="KW-1185">Reference proteome</keyword>
<organism evidence="1 2">
    <name type="scientific">Dendronalium phyllosphericum CENA369</name>
    <dbReference type="NCBI Taxonomy" id="1725256"/>
    <lineage>
        <taxon>Bacteria</taxon>
        <taxon>Bacillati</taxon>
        <taxon>Cyanobacteriota</taxon>
        <taxon>Cyanophyceae</taxon>
        <taxon>Nostocales</taxon>
        <taxon>Nostocaceae</taxon>
        <taxon>Dendronalium</taxon>
        <taxon>Dendronalium phyllosphericum</taxon>
    </lineage>
</organism>
<dbReference type="AlphaFoldDB" id="A0A8J7LJT9"/>
<dbReference type="SUPFAM" id="SSF53098">
    <property type="entry name" value="Ribonuclease H-like"/>
    <property type="match status" value="1"/>
</dbReference>
<dbReference type="EMBL" id="JAECZA010000212">
    <property type="protein sequence ID" value="MBH8575874.1"/>
    <property type="molecule type" value="Genomic_DNA"/>
</dbReference>
<sequence>MIEPHCQMTAETVTQYDVVLCVGDTTFLDYGSIEAKKEGYGPIGKGGNGLILHSALAIEPEKGQSIGLLWQK</sequence>
<dbReference type="Gene3D" id="3.90.350.10">
    <property type="entry name" value="Transposase Inhibitor Protein From Tn5, Chain A, domain 1"/>
    <property type="match status" value="1"/>
</dbReference>
<proteinExistence type="predicted"/>
<reference evidence="1 2" key="1">
    <citation type="journal article" date="2021" name="Int. J. Syst. Evol. Microbiol.">
        <title>Amazonocrinis nigriterrae gen. nov., sp. nov., Atlanticothrix silvestris gen. nov., sp. nov. and Dendronalium phyllosphericum gen. nov., sp. nov., nostocacean cyanobacteria from Brazilian environments.</title>
        <authorList>
            <person name="Alvarenga D.O."/>
            <person name="Andreote A.P.D."/>
            <person name="Branco L.H.Z."/>
            <person name="Delbaje E."/>
            <person name="Cruz R.B."/>
            <person name="Varani A.M."/>
            <person name="Fiore M.F."/>
        </authorList>
    </citation>
    <scope>NUCLEOTIDE SEQUENCE [LARGE SCALE GENOMIC DNA]</scope>
    <source>
        <strain evidence="1 2">CENA369</strain>
    </source>
</reference>